<evidence type="ECO:0000313" key="1">
    <source>
        <dbReference type="EMBL" id="MDU0343558.1"/>
    </source>
</evidence>
<name>A0ABU3SFI6_9HYPH</name>
<protein>
    <submittedName>
        <fullName evidence="1">Uncharacterized protein</fullName>
    </submittedName>
</protein>
<keyword evidence="2" id="KW-1185">Reference proteome</keyword>
<evidence type="ECO:0000313" key="2">
    <source>
        <dbReference type="Proteomes" id="UP001254257"/>
    </source>
</evidence>
<proteinExistence type="predicted"/>
<sequence length="116" mass="13453">MPRNPDHRGATKEEFERYQRERPIMLRRVATLMQCWRFCGRKDCRRARACAGPDGGECAGKLMDCLSDEMRATFREAIRLRLAGVEGREAWYEAERRIVRHKAQIEAILGMGPDRG</sequence>
<comment type="caution">
    <text evidence="1">The sequence shown here is derived from an EMBL/GenBank/DDBJ whole genome shotgun (WGS) entry which is preliminary data.</text>
</comment>
<dbReference type="RefSeq" id="WP_316021265.1">
    <property type="nucleotide sequence ID" value="NZ_JAWDID010000074.1"/>
</dbReference>
<organism evidence="1 2">
    <name type="scientific">Bosea rubneri</name>
    <dbReference type="NCBI Taxonomy" id="3075434"/>
    <lineage>
        <taxon>Bacteria</taxon>
        <taxon>Pseudomonadati</taxon>
        <taxon>Pseudomonadota</taxon>
        <taxon>Alphaproteobacteria</taxon>
        <taxon>Hyphomicrobiales</taxon>
        <taxon>Boseaceae</taxon>
        <taxon>Bosea</taxon>
    </lineage>
</organism>
<dbReference type="EMBL" id="JAWDID010000074">
    <property type="protein sequence ID" value="MDU0343558.1"/>
    <property type="molecule type" value="Genomic_DNA"/>
</dbReference>
<accession>A0ABU3SFI6</accession>
<gene>
    <name evidence="1" type="ORF">RKE40_27030</name>
</gene>
<dbReference type="Proteomes" id="UP001254257">
    <property type="component" value="Unassembled WGS sequence"/>
</dbReference>
<reference evidence="1 2" key="1">
    <citation type="submission" date="2023-09" db="EMBL/GenBank/DDBJ databases">
        <title>Whole genome shotgun sequencing (WGS) of Bosea sp. ZW T0_25, isolated from stored onions (Allium cepa).</title>
        <authorList>
            <person name="Stoll D.A."/>
            <person name="Huch M."/>
        </authorList>
    </citation>
    <scope>NUCLEOTIDE SEQUENCE [LARGE SCALE GENOMIC DNA]</scope>
    <source>
        <strain evidence="1 2">ZW T0_25</strain>
    </source>
</reference>